<sequence length="68" mass="7893">MLRTRILWFTLGFGTTSTAISHFVWKDLWVDRHHLSLDMKRKFDVLDGRVSNLESILNQNSTSDQAEG</sequence>
<comment type="caution">
    <text evidence="1">The sequence shown here is derived from an EMBL/GenBank/DDBJ whole genome shotgun (WGS) entry which is preliminary data.</text>
</comment>
<keyword evidence="2" id="KW-1185">Reference proteome</keyword>
<gene>
    <name evidence="1" type="ORF">L6164_002929</name>
</gene>
<dbReference type="EMBL" id="CM039427">
    <property type="protein sequence ID" value="KAI4354028.1"/>
    <property type="molecule type" value="Genomic_DNA"/>
</dbReference>
<proteinExistence type="predicted"/>
<organism evidence="1 2">
    <name type="scientific">Bauhinia variegata</name>
    <name type="common">Purple orchid tree</name>
    <name type="synonym">Phanera variegata</name>
    <dbReference type="NCBI Taxonomy" id="167791"/>
    <lineage>
        <taxon>Eukaryota</taxon>
        <taxon>Viridiplantae</taxon>
        <taxon>Streptophyta</taxon>
        <taxon>Embryophyta</taxon>
        <taxon>Tracheophyta</taxon>
        <taxon>Spermatophyta</taxon>
        <taxon>Magnoliopsida</taxon>
        <taxon>eudicotyledons</taxon>
        <taxon>Gunneridae</taxon>
        <taxon>Pentapetalae</taxon>
        <taxon>rosids</taxon>
        <taxon>fabids</taxon>
        <taxon>Fabales</taxon>
        <taxon>Fabaceae</taxon>
        <taxon>Cercidoideae</taxon>
        <taxon>Cercideae</taxon>
        <taxon>Bauhiniinae</taxon>
        <taxon>Bauhinia</taxon>
    </lineage>
</organism>
<evidence type="ECO:0000313" key="1">
    <source>
        <dbReference type="EMBL" id="KAI4354028.1"/>
    </source>
</evidence>
<dbReference type="Proteomes" id="UP000828941">
    <property type="component" value="Chromosome 2"/>
</dbReference>
<accession>A0ACB9PZU5</accession>
<reference evidence="1 2" key="1">
    <citation type="journal article" date="2022" name="DNA Res.">
        <title>Chromosomal-level genome assembly of the orchid tree Bauhinia variegata (Leguminosae; Cercidoideae) supports the allotetraploid origin hypothesis of Bauhinia.</title>
        <authorList>
            <person name="Zhong Y."/>
            <person name="Chen Y."/>
            <person name="Zheng D."/>
            <person name="Pang J."/>
            <person name="Liu Y."/>
            <person name="Luo S."/>
            <person name="Meng S."/>
            <person name="Qian L."/>
            <person name="Wei D."/>
            <person name="Dai S."/>
            <person name="Zhou R."/>
        </authorList>
    </citation>
    <scope>NUCLEOTIDE SEQUENCE [LARGE SCALE GENOMIC DNA]</scope>
    <source>
        <strain evidence="1">BV-YZ2020</strain>
    </source>
</reference>
<name>A0ACB9PZU5_BAUVA</name>
<evidence type="ECO:0000313" key="2">
    <source>
        <dbReference type="Proteomes" id="UP000828941"/>
    </source>
</evidence>
<protein>
    <submittedName>
        <fullName evidence="1">Uncharacterized protein</fullName>
    </submittedName>
</protein>